<proteinExistence type="predicted"/>
<name>A0A5J4TQV8_9EUKA</name>
<evidence type="ECO:0000313" key="2">
    <source>
        <dbReference type="EMBL" id="KAA6360886.1"/>
    </source>
</evidence>
<feature type="non-terminal residue" evidence="2">
    <location>
        <position position="1"/>
    </location>
</feature>
<dbReference type="EMBL" id="SNRW01026316">
    <property type="protein sequence ID" value="KAA6360886.1"/>
    <property type="molecule type" value="Genomic_DNA"/>
</dbReference>
<reference evidence="2 3" key="1">
    <citation type="submission" date="2019-03" db="EMBL/GenBank/DDBJ databases">
        <title>Single cell metagenomics reveals metabolic interactions within the superorganism composed of flagellate Streblomastix strix and complex community of Bacteroidetes bacteria on its surface.</title>
        <authorList>
            <person name="Treitli S.C."/>
            <person name="Kolisko M."/>
            <person name="Husnik F."/>
            <person name="Keeling P."/>
            <person name="Hampl V."/>
        </authorList>
    </citation>
    <scope>NUCLEOTIDE SEQUENCE [LARGE SCALE GENOMIC DNA]</scope>
    <source>
        <strain evidence="2">ST1C</strain>
    </source>
</reference>
<dbReference type="Proteomes" id="UP000324800">
    <property type="component" value="Unassembled WGS sequence"/>
</dbReference>
<dbReference type="AlphaFoldDB" id="A0A5J4TQV8"/>
<feature type="non-terminal residue" evidence="2">
    <location>
        <position position="447"/>
    </location>
</feature>
<feature type="region of interest" description="Disordered" evidence="1">
    <location>
        <begin position="260"/>
        <end position="325"/>
    </location>
</feature>
<accession>A0A5J4TQV8</accession>
<gene>
    <name evidence="2" type="ORF">EZS28_043587</name>
</gene>
<comment type="caution">
    <text evidence="2">The sequence shown here is derived from an EMBL/GenBank/DDBJ whole genome shotgun (WGS) entry which is preliminary data.</text>
</comment>
<evidence type="ECO:0000313" key="3">
    <source>
        <dbReference type="Proteomes" id="UP000324800"/>
    </source>
</evidence>
<protein>
    <submittedName>
        <fullName evidence="2">Uncharacterized protein</fullName>
    </submittedName>
</protein>
<organism evidence="2 3">
    <name type="scientific">Streblomastix strix</name>
    <dbReference type="NCBI Taxonomy" id="222440"/>
    <lineage>
        <taxon>Eukaryota</taxon>
        <taxon>Metamonada</taxon>
        <taxon>Preaxostyla</taxon>
        <taxon>Oxymonadida</taxon>
        <taxon>Streblomastigidae</taxon>
        <taxon>Streblomastix</taxon>
    </lineage>
</organism>
<evidence type="ECO:0000256" key="1">
    <source>
        <dbReference type="SAM" id="MobiDB-lite"/>
    </source>
</evidence>
<sequence>GLEDGNQNPYYKQFEFDGTIDKLIEIFTNQCKWNIHYQIAQILAQIYKSLPLPIEIRSKVIQCLKNYEDIDNISLLAQNQENHDAILENSFEKFILKNENKIFEYLHLIKFLLSIGSNQTKQKICDALREKVHKLTFDEYANQLDQRMMWDNDQLEEVKTRTTEINSMIETIDNQINDRIKDKQEKDDVKVNNIEVEEIENIKENDSISQKEMIKQEKQQIKEKRKEIDTLKQKTKKKDKEKEKEKDIKKEKDIEKDIKKEKSKEKEQIKEEEKPKKEGKLRDNVNDKVTRKEKDKEKYKKVNQKDNVQDKEKEKKKDDIDHQKKNIHHNILNSDSALDGSIKHKSNSYPIIQPIKSIDQCLSRLDQFKIQFDQYNKSRFKTVVSYEHLNEMKDMLSQSKKCKRSEDIKMLQLRVCSILNTLLIDNRECVNVVIETGIIDEVLSIIN</sequence>
<feature type="compositionally biased region" description="Basic and acidic residues" evidence="1">
    <location>
        <begin position="260"/>
        <end position="324"/>
    </location>
</feature>